<sequence length="203" mass="21535">MDIQKISTTREVIEAPAGGETGIQVRLGHVYQASVADVWRAVTEPESLERWFLPLSGDLHVGGAFQFEGNAGGTILACEPEALLRVTFGMDTSVVEVRLRAVAPDSTEFTFEHTVPLSMAGSGAGALYVAPAWDMSVVGLGLFLRGEFVNDPSTWENSPAVQRYARQAIDAWAAAIELSELASATELAEGVAASIAQFAPDAP</sequence>
<dbReference type="RefSeq" id="WP_035838724.1">
    <property type="nucleotide sequence ID" value="NZ_JACHBQ010000001.1"/>
</dbReference>
<reference evidence="3 5" key="1">
    <citation type="submission" date="2014-08" db="EMBL/GenBank/DDBJ databases">
        <authorList>
            <person name="Sisinthy S."/>
        </authorList>
    </citation>
    <scope>NUCLEOTIDE SEQUENCE [LARGE SCALE GENOMIC DNA]</scope>
    <source>
        <strain evidence="3 5">RuG17</strain>
    </source>
</reference>
<evidence type="ECO:0000313" key="3">
    <source>
        <dbReference type="EMBL" id="KGJ72151.1"/>
    </source>
</evidence>
<dbReference type="EMBL" id="JACHBQ010000001">
    <property type="protein sequence ID" value="MBB5642243.1"/>
    <property type="molecule type" value="Genomic_DNA"/>
</dbReference>
<dbReference type="EMBL" id="JPXF01000093">
    <property type="protein sequence ID" value="KGJ72151.1"/>
    <property type="molecule type" value="Genomic_DNA"/>
</dbReference>
<dbReference type="Pfam" id="PF08327">
    <property type="entry name" value="AHSA1"/>
    <property type="match status" value="1"/>
</dbReference>
<organism evidence="3 5">
    <name type="scientific">Cryobacterium roopkundense</name>
    <dbReference type="NCBI Taxonomy" id="1001240"/>
    <lineage>
        <taxon>Bacteria</taxon>
        <taxon>Bacillati</taxon>
        <taxon>Actinomycetota</taxon>
        <taxon>Actinomycetes</taxon>
        <taxon>Micrococcales</taxon>
        <taxon>Microbacteriaceae</taxon>
        <taxon>Cryobacterium</taxon>
    </lineage>
</organism>
<accession>A0A099J1R1</accession>
<dbReference type="SUPFAM" id="SSF55961">
    <property type="entry name" value="Bet v1-like"/>
    <property type="match status" value="1"/>
</dbReference>
<gene>
    <name evidence="4" type="ORF">BJ997_002791</name>
    <name evidence="3" type="ORF">GY21_17225</name>
</gene>
<dbReference type="InterPro" id="IPR023393">
    <property type="entry name" value="START-like_dom_sf"/>
</dbReference>
<name>A0A099J1R1_9MICO</name>
<feature type="domain" description="Activator of Hsp90 ATPase homologue 1/2-like C-terminal" evidence="2">
    <location>
        <begin position="33"/>
        <end position="118"/>
    </location>
</feature>
<proteinExistence type="inferred from homology"/>
<evidence type="ECO:0000256" key="1">
    <source>
        <dbReference type="ARBA" id="ARBA00006817"/>
    </source>
</evidence>
<protein>
    <recommendedName>
        <fullName evidence="2">Activator of Hsp90 ATPase homologue 1/2-like C-terminal domain-containing protein</fullName>
    </recommendedName>
</protein>
<dbReference type="OrthoDB" id="8117292at2"/>
<comment type="similarity">
    <text evidence="1">Belongs to the AHA1 family.</text>
</comment>
<dbReference type="AlphaFoldDB" id="A0A099J1R1"/>
<dbReference type="Gene3D" id="3.30.530.20">
    <property type="match status" value="1"/>
</dbReference>
<evidence type="ECO:0000259" key="2">
    <source>
        <dbReference type="Pfam" id="PF08327"/>
    </source>
</evidence>
<dbReference type="InterPro" id="IPR013538">
    <property type="entry name" value="ASHA1/2-like_C"/>
</dbReference>
<dbReference type="STRING" id="1001240.GY21_17225"/>
<dbReference type="eggNOG" id="COG3832">
    <property type="taxonomic scope" value="Bacteria"/>
</dbReference>
<evidence type="ECO:0000313" key="5">
    <source>
        <dbReference type="Proteomes" id="UP000029864"/>
    </source>
</evidence>
<evidence type="ECO:0000313" key="4">
    <source>
        <dbReference type="EMBL" id="MBB5642243.1"/>
    </source>
</evidence>
<evidence type="ECO:0000313" key="6">
    <source>
        <dbReference type="Proteomes" id="UP000561726"/>
    </source>
</evidence>
<reference evidence="4 6" key="2">
    <citation type="submission" date="2020-08" db="EMBL/GenBank/DDBJ databases">
        <title>Sequencing the genomes of 1000 actinobacteria strains.</title>
        <authorList>
            <person name="Klenk H.-P."/>
        </authorList>
    </citation>
    <scope>NUCLEOTIDE SEQUENCE [LARGE SCALE GENOMIC DNA]</scope>
    <source>
        <strain evidence="4 6">DSM 21065</strain>
    </source>
</reference>
<comment type="caution">
    <text evidence="3">The sequence shown here is derived from an EMBL/GenBank/DDBJ whole genome shotgun (WGS) entry which is preliminary data.</text>
</comment>
<dbReference type="Proteomes" id="UP000029864">
    <property type="component" value="Unassembled WGS sequence"/>
</dbReference>
<dbReference type="Proteomes" id="UP000561726">
    <property type="component" value="Unassembled WGS sequence"/>
</dbReference>
<keyword evidence="5" id="KW-1185">Reference proteome</keyword>